<protein>
    <submittedName>
        <fullName evidence="1">DNA-3-methyladenine glycosylase I</fullName>
    </submittedName>
</protein>
<evidence type="ECO:0000313" key="2">
    <source>
        <dbReference type="Proteomes" id="UP001589818"/>
    </source>
</evidence>
<reference evidence="1 2" key="1">
    <citation type="submission" date="2024-09" db="EMBL/GenBank/DDBJ databases">
        <authorList>
            <person name="Sun Q."/>
            <person name="Mori K."/>
        </authorList>
    </citation>
    <scope>NUCLEOTIDE SEQUENCE [LARGE SCALE GENOMIC DNA]</scope>
    <source>
        <strain evidence="1 2">CCM 4839</strain>
    </source>
</reference>
<gene>
    <name evidence="1" type="ORF">ACFFJ8_17530</name>
</gene>
<dbReference type="Proteomes" id="UP001589818">
    <property type="component" value="Unassembled WGS sequence"/>
</dbReference>
<dbReference type="SUPFAM" id="SSF48150">
    <property type="entry name" value="DNA-glycosylase"/>
    <property type="match status" value="1"/>
</dbReference>
<evidence type="ECO:0000313" key="1">
    <source>
        <dbReference type="EMBL" id="MFC0393168.1"/>
    </source>
</evidence>
<proteinExistence type="predicted"/>
<dbReference type="PANTHER" id="PTHR30037:SF4">
    <property type="entry name" value="DNA-3-METHYLADENINE GLYCOSYLASE I"/>
    <property type="match status" value="1"/>
</dbReference>
<dbReference type="InterPro" id="IPR004597">
    <property type="entry name" value="Tag"/>
</dbReference>
<dbReference type="PANTHER" id="PTHR30037">
    <property type="entry name" value="DNA-3-METHYLADENINE GLYCOSYLASE 1"/>
    <property type="match status" value="1"/>
</dbReference>
<dbReference type="EMBL" id="JBHLVF010000031">
    <property type="protein sequence ID" value="MFC0393168.1"/>
    <property type="molecule type" value="Genomic_DNA"/>
</dbReference>
<sequence>MNIRCGWVNEDPLYIAYHDKEWGVPVHDDQKLFEMITLEGAQAGLSWYTVLKKRETYRQAFDDFDFEKVAAYDDAKADELLLNEGIIRNRLKIASTIGNARAFIRVREEFGTFDRYIWSFVEGKPIRNRWQELKDVPAQTSISDAMSKDLKKRGFKFVGSTICYAFMQAIGMVNDHVESCFCYEKEQ</sequence>
<dbReference type="Pfam" id="PF03352">
    <property type="entry name" value="Adenine_glyco"/>
    <property type="match status" value="1"/>
</dbReference>
<accession>A0ABV6JBA7</accession>
<dbReference type="RefSeq" id="WP_204822649.1">
    <property type="nucleotide sequence ID" value="NZ_JANHOF010000002.1"/>
</dbReference>
<dbReference type="InterPro" id="IPR005019">
    <property type="entry name" value="Adenine_glyco"/>
</dbReference>
<dbReference type="InterPro" id="IPR052891">
    <property type="entry name" value="DNA-3mA_glycosylase"/>
</dbReference>
<comment type="caution">
    <text evidence="1">The sequence shown here is derived from an EMBL/GenBank/DDBJ whole genome shotgun (WGS) entry which is preliminary data.</text>
</comment>
<dbReference type="NCBIfam" id="TIGR00624">
    <property type="entry name" value="tag"/>
    <property type="match status" value="1"/>
</dbReference>
<organism evidence="1 2">
    <name type="scientific">Paenibacillus mendelii</name>
    <dbReference type="NCBI Taxonomy" id="206163"/>
    <lineage>
        <taxon>Bacteria</taxon>
        <taxon>Bacillati</taxon>
        <taxon>Bacillota</taxon>
        <taxon>Bacilli</taxon>
        <taxon>Bacillales</taxon>
        <taxon>Paenibacillaceae</taxon>
        <taxon>Paenibacillus</taxon>
    </lineage>
</organism>
<name>A0ABV6JBA7_9BACL</name>
<dbReference type="InterPro" id="IPR011257">
    <property type="entry name" value="DNA_glycosylase"/>
</dbReference>
<keyword evidence="2" id="KW-1185">Reference proteome</keyword>
<dbReference type="Gene3D" id="1.10.340.30">
    <property type="entry name" value="Hypothetical protein, domain 2"/>
    <property type="match status" value="1"/>
</dbReference>